<dbReference type="PANTHER" id="PTHR15680">
    <property type="entry name" value="RIBOSOMAL PROTEIN L19"/>
    <property type="match status" value="1"/>
</dbReference>
<evidence type="ECO:0000313" key="6">
    <source>
        <dbReference type="Proteomes" id="UP000275385"/>
    </source>
</evidence>
<protein>
    <submittedName>
        <fullName evidence="5">Uncharacterized protein</fullName>
    </submittedName>
</protein>
<dbReference type="Pfam" id="PF01245">
    <property type="entry name" value="Ribosomal_L19"/>
    <property type="match status" value="1"/>
</dbReference>
<dbReference type="InterPro" id="IPR008991">
    <property type="entry name" value="Translation_prot_SH3-like_sf"/>
</dbReference>
<proteinExistence type="inferred from homology"/>
<dbReference type="GO" id="GO:0003735">
    <property type="term" value="F:structural constituent of ribosome"/>
    <property type="evidence" value="ECO:0007669"/>
    <property type="project" value="InterPro"/>
</dbReference>
<keyword evidence="2" id="KW-0689">Ribosomal protein</keyword>
<dbReference type="GO" id="GO:0006412">
    <property type="term" value="P:translation"/>
    <property type="evidence" value="ECO:0007669"/>
    <property type="project" value="InterPro"/>
</dbReference>
<reference evidence="5 6" key="1">
    <citation type="submission" date="2018-08" db="EMBL/GenBank/DDBJ databases">
        <title>Draft genome of the lignicolous fungus Coniochaeta pulveracea.</title>
        <authorList>
            <person name="Borstlap C.J."/>
            <person name="De Witt R.N."/>
            <person name="Botha A."/>
            <person name="Volschenk H."/>
        </authorList>
    </citation>
    <scope>NUCLEOTIDE SEQUENCE [LARGE SCALE GENOMIC DNA]</scope>
    <source>
        <strain evidence="5 6">CAB683</strain>
    </source>
</reference>
<accession>A0A420YJY2</accession>
<gene>
    <name evidence="5" type="ORF">DL546_009380</name>
</gene>
<evidence type="ECO:0000256" key="1">
    <source>
        <dbReference type="ARBA" id="ARBA00005781"/>
    </source>
</evidence>
<name>A0A420YJY2_9PEZI</name>
<organism evidence="5 6">
    <name type="scientific">Coniochaeta pulveracea</name>
    <dbReference type="NCBI Taxonomy" id="177199"/>
    <lineage>
        <taxon>Eukaryota</taxon>
        <taxon>Fungi</taxon>
        <taxon>Dikarya</taxon>
        <taxon>Ascomycota</taxon>
        <taxon>Pezizomycotina</taxon>
        <taxon>Sordariomycetes</taxon>
        <taxon>Sordariomycetidae</taxon>
        <taxon>Coniochaetales</taxon>
        <taxon>Coniochaetaceae</taxon>
        <taxon>Coniochaeta</taxon>
    </lineage>
</organism>
<keyword evidence="6" id="KW-1185">Reference proteome</keyword>
<dbReference type="Gene3D" id="2.30.30.790">
    <property type="match status" value="1"/>
</dbReference>
<feature type="region of interest" description="Disordered" evidence="4">
    <location>
        <begin position="28"/>
        <end position="60"/>
    </location>
</feature>
<feature type="compositionally biased region" description="Low complexity" evidence="4">
    <location>
        <begin position="28"/>
        <end position="39"/>
    </location>
</feature>
<comment type="caution">
    <text evidence="5">The sequence shown here is derived from an EMBL/GenBank/DDBJ whole genome shotgun (WGS) entry which is preliminary data.</text>
</comment>
<dbReference type="PANTHER" id="PTHR15680:SF9">
    <property type="entry name" value="LARGE RIBOSOMAL SUBUNIT PROTEIN BL19M"/>
    <property type="match status" value="1"/>
</dbReference>
<evidence type="ECO:0000256" key="3">
    <source>
        <dbReference type="ARBA" id="ARBA00023274"/>
    </source>
</evidence>
<dbReference type="AlphaFoldDB" id="A0A420YJY2"/>
<dbReference type="SUPFAM" id="SSF50104">
    <property type="entry name" value="Translation proteins SH3-like domain"/>
    <property type="match status" value="1"/>
</dbReference>
<evidence type="ECO:0000256" key="4">
    <source>
        <dbReference type="SAM" id="MobiDB-lite"/>
    </source>
</evidence>
<sequence length="259" mass="28798">MNVAPVIRRPLASLKNSLRKQREIRRLLATTTEPTSNTSAPPPPPASRSTKPLPESNFFTIPDPKTKQLRTAFAVYSPPRSQPTVAKTTFISTTINPPPPQTLVQAHHDPLPALKQKQISLLDPTGARTALFSRTNRDAARVGDVLMVTHRRGGEPFAGVLMSIRRAGIDTAILLRGRLTKVAVEMWFKIYNRNVAGIEVVHRRKKPARRARLTYLRKSKHDVGDVQSLVFAWKRSRNVLTTGAKSKGQRTGVKGQRLS</sequence>
<dbReference type="EMBL" id="QVQW01000006">
    <property type="protein sequence ID" value="RKU48161.1"/>
    <property type="molecule type" value="Genomic_DNA"/>
</dbReference>
<dbReference type="GO" id="GO:0005762">
    <property type="term" value="C:mitochondrial large ribosomal subunit"/>
    <property type="evidence" value="ECO:0007669"/>
    <property type="project" value="TreeGrafter"/>
</dbReference>
<dbReference type="OrthoDB" id="432645at2759"/>
<dbReference type="STRING" id="177199.A0A420YJY2"/>
<dbReference type="Proteomes" id="UP000275385">
    <property type="component" value="Unassembled WGS sequence"/>
</dbReference>
<evidence type="ECO:0000313" key="5">
    <source>
        <dbReference type="EMBL" id="RKU48161.1"/>
    </source>
</evidence>
<dbReference type="InterPro" id="IPR001857">
    <property type="entry name" value="Ribosomal_bL19"/>
</dbReference>
<keyword evidence="3" id="KW-0687">Ribonucleoprotein</keyword>
<comment type="similarity">
    <text evidence="1">Belongs to the bacterial ribosomal protein bL19 family.</text>
</comment>
<evidence type="ECO:0000256" key="2">
    <source>
        <dbReference type="ARBA" id="ARBA00022980"/>
    </source>
</evidence>
<dbReference type="InterPro" id="IPR038657">
    <property type="entry name" value="Ribosomal_bL19_sf"/>
</dbReference>
<dbReference type="FunFam" id="2.30.30.790:FF:000007">
    <property type="entry name" value="Mitochondrial ribosomal protein, putative"/>
    <property type="match status" value="1"/>
</dbReference>